<accession>A0A6I9W357</accession>
<gene>
    <name evidence="3" type="primary">LOC105426244</name>
</gene>
<evidence type="ECO:0000313" key="3">
    <source>
        <dbReference type="RefSeq" id="XP_011635685.1"/>
    </source>
</evidence>
<dbReference type="RefSeq" id="XP_011635685.1">
    <property type="nucleotide sequence ID" value="XM_011637383.2"/>
</dbReference>
<dbReference type="KEGG" id="pbar:105426244"/>
<dbReference type="InterPro" id="IPR036045">
    <property type="entry name" value="Sec1-like_sf"/>
</dbReference>
<reference evidence="3" key="1">
    <citation type="submission" date="2025-08" db="UniProtKB">
        <authorList>
            <consortium name="RefSeq"/>
        </authorList>
    </citation>
    <scope>IDENTIFICATION</scope>
</reference>
<evidence type="ECO:0000256" key="1">
    <source>
        <dbReference type="ARBA" id="ARBA00009884"/>
    </source>
</evidence>
<dbReference type="SUPFAM" id="SSF56815">
    <property type="entry name" value="Sec1/munc18-like (SM) proteins"/>
    <property type="match status" value="1"/>
</dbReference>
<sequence>MGDIIDLEQFLTDTWRDIANFVNESAVYIDHAATECLHWHTGGKIYSFFKDAGAVSVYELAMYNFRYAKVQNCKKAVIISTSTNPAFYQRTIKMIIEKNAYDHYIIITAAHPDVLNYDDTVPLEDRMDYAKLKRDVKNWMHSNQQSQDYLVTILFRPIFISLIDNDLFVTPSFNDLLSPLDSTLLKDSEYEIDHFVSLFNSLLTCLNLKEDIYSMGKFSELIAEKLEMLPMAVDRRNNLVGAKERGVSLIFVDRTLDLCTSTSNNTESLLARILCTLSHLPHHCNDVAINMSPLFCDTQFKEYINVPGCLASNDKNLMNMLITKKQKEVLTTTNKMLIDILSTKENLKLRENLKPKLATRISAHSLEKLVNKFKDIDDLHAISESSKRLQMVLGIIQALTSEKTSQIELLISLEKLVLQNIAVSRDSTSVLGQLSNIIKTREKRGLNTDNILALLVHIYALAGTEIQFSLQQEQQLEEAIANAVFEDIIKLKKDTVNSEMSIYQQTLLLFDVTNIETAKETSEKMAKHIMNILHEIAQQRASLHNYTSLMSKSNSQEIVRRIGILQQLLTDMLHPNRFELPDLHQRSPSLISAGFNLFSKGRIKHHPCDNNWIIIYVIGGITPEEVRETKEIISSFNSNCQITIGGSRLLKPSDIVDKILLSSINY</sequence>
<evidence type="ECO:0000313" key="2">
    <source>
        <dbReference type="Proteomes" id="UP000504615"/>
    </source>
</evidence>
<dbReference type="Gene3D" id="3.40.50.1910">
    <property type="match status" value="1"/>
</dbReference>
<comment type="similarity">
    <text evidence="1">Belongs to the STXBP/unc-18/SEC1 family.</text>
</comment>
<protein>
    <submittedName>
        <fullName evidence="3">Sec1 family domain-containing protein 2-like</fullName>
    </submittedName>
</protein>
<organism evidence="2 3">
    <name type="scientific">Pogonomyrmex barbatus</name>
    <name type="common">red harvester ant</name>
    <dbReference type="NCBI Taxonomy" id="144034"/>
    <lineage>
        <taxon>Eukaryota</taxon>
        <taxon>Metazoa</taxon>
        <taxon>Ecdysozoa</taxon>
        <taxon>Arthropoda</taxon>
        <taxon>Hexapoda</taxon>
        <taxon>Insecta</taxon>
        <taxon>Pterygota</taxon>
        <taxon>Neoptera</taxon>
        <taxon>Endopterygota</taxon>
        <taxon>Hymenoptera</taxon>
        <taxon>Apocrita</taxon>
        <taxon>Aculeata</taxon>
        <taxon>Formicoidea</taxon>
        <taxon>Formicidae</taxon>
        <taxon>Myrmicinae</taxon>
        <taxon>Pogonomyrmex</taxon>
    </lineage>
</organism>
<dbReference type="GO" id="GO:0016192">
    <property type="term" value="P:vesicle-mediated transport"/>
    <property type="evidence" value="ECO:0007669"/>
    <property type="project" value="InterPro"/>
</dbReference>
<dbReference type="InterPro" id="IPR027482">
    <property type="entry name" value="Sec1-like_dom2"/>
</dbReference>
<name>A0A6I9W357_9HYME</name>
<dbReference type="InterPro" id="IPR001619">
    <property type="entry name" value="Sec1-like"/>
</dbReference>
<dbReference type="GeneID" id="105426244"/>
<dbReference type="PANTHER" id="PTHR11679">
    <property type="entry name" value="VESICLE PROTEIN SORTING-ASSOCIATED"/>
    <property type="match status" value="1"/>
</dbReference>
<dbReference type="Proteomes" id="UP000504615">
    <property type="component" value="Unplaced"/>
</dbReference>
<keyword evidence="2" id="KW-1185">Reference proteome</keyword>
<dbReference type="OrthoDB" id="549905at2759"/>
<dbReference type="AlphaFoldDB" id="A0A6I9W357"/>
<proteinExistence type="inferred from homology"/>